<sequence>MMRSPSFVQQRPQLRRDSSQYDHWHEEERRPRSSDAKSDSHYSAIDNRARSNYSAEPGEITVRSERESQSARASMDRDTRPTNYSRDSYRGGAGPSPTMENAPRFAYGADEHMREPKEPPKEAQKRRRKRPAVRVVRFNLPAKPVPPEQNSESDDDEDMADYFAMEIEKTETELSKLEKPKLPTQIMTRFAALSHGSMVKIVNEDEALMKIVEELPKAVNQPIVEKVKESTPVEQNPEKDVEMTDVADAVKEVTEPPQLPEEPPKPEQEPEPPADVEEPEKPIVETAADPALEQVSESAPEPAPEPTATEPKPVEEETVKEPVKEPVQEPVQEDARESVEETVQEVIQEPVQARIEEPAAPGPEPEPEPKTEEMDIDKPTTEIPPVAPEATMDVVEEPTKEDAVPNLVEAPSIEAEKQNDTALEKPNEVITEKPSESKPNETPAEKIIEVPPENIQTNPDEASKVVPEKPGETGPDRPEETPTERPVPEVAPVTVIAPNVVLQTTEEGSKPPSTPSQVDDDETESEDDSFMNIDTVRQYMTTPPIDSLPDFGCKTWDKDKDYLRTLDSDSIMDDFVIEHLDKMHLEKTAAQDHERKVYAEHYVHYLEFTTSNDPAAVKSRGKFSVSSGTDGASTVVPEPKHEGSGRGRRFATERDLERVLQASMREDEERKERELRMQQEKYRTDKEAIIPDMIWTQEEKDHVNYIDQSGFTPVNRLVSAWRVLPPVNNFTEEETALFENRYLEAPKQWGKVAEAIPHRDFGTCIQYYYMNKKELNLKEKLKKQPKKPREWRR</sequence>
<reference evidence="1" key="1">
    <citation type="submission" date="2022-08" db="EMBL/GenBank/DDBJ databases">
        <title>Genome Sequence of Fusarium decemcellulare.</title>
        <authorList>
            <person name="Buettner E."/>
        </authorList>
    </citation>
    <scope>NUCLEOTIDE SEQUENCE</scope>
    <source>
        <strain evidence="1">Babe19</strain>
    </source>
</reference>
<protein>
    <submittedName>
        <fullName evidence="1">Uncharacterized protein</fullName>
    </submittedName>
</protein>
<accession>A0ACC1RE27</accession>
<dbReference type="EMBL" id="JANRMS010004935">
    <property type="protein sequence ID" value="KAJ3504761.1"/>
    <property type="molecule type" value="Genomic_DNA"/>
</dbReference>
<dbReference type="Proteomes" id="UP001148629">
    <property type="component" value="Unassembled WGS sequence"/>
</dbReference>
<name>A0ACC1RE27_9HYPO</name>
<proteinExistence type="predicted"/>
<organism evidence="1 2">
    <name type="scientific">Fusarium decemcellulare</name>
    <dbReference type="NCBI Taxonomy" id="57161"/>
    <lineage>
        <taxon>Eukaryota</taxon>
        <taxon>Fungi</taxon>
        <taxon>Dikarya</taxon>
        <taxon>Ascomycota</taxon>
        <taxon>Pezizomycotina</taxon>
        <taxon>Sordariomycetes</taxon>
        <taxon>Hypocreomycetidae</taxon>
        <taxon>Hypocreales</taxon>
        <taxon>Nectriaceae</taxon>
        <taxon>Fusarium</taxon>
        <taxon>Fusarium decemcellulare species complex</taxon>
    </lineage>
</organism>
<evidence type="ECO:0000313" key="1">
    <source>
        <dbReference type="EMBL" id="KAJ3504761.1"/>
    </source>
</evidence>
<gene>
    <name evidence="1" type="ORF">NM208_g16290</name>
</gene>
<comment type="caution">
    <text evidence="1">The sequence shown here is derived from an EMBL/GenBank/DDBJ whole genome shotgun (WGS) entry which is preliminary data.</text>
</comment>
<evidence type="ECO:0000313" key="2">
    <source>
        <dbReference type="Proteomes" id="UP001148629"/>
    </source>
</evidence>
<keyword evidence="2" id="KW-1185">Reference proteome</keyword>